<evidence type="ECO:0000313" key="5">
    <source>
        <dbReference type="Proteomes" id="UP001152320"/>
    </source>
</evidence>
<dbReference type="GO" id="GO:0006886">
    <property type="term" value="P:intracellular protein transport"/>
    <property type="evidence" value="ECO:0007669"/>
    <property type="project" value="InterPro"/>
</dbReference>
<dbReference type="GO" id="GO:0008021">
    <property type="term" value="C:synaptic vesicle"/>
    <property type="evidence" value="ECO:0007669"/>
    <property type="project" value="TreeGrafter"/>
</dbReference>
<dbReference type="Pfam" id="PF14712">
    <property type="entry name" value="Snapin_Pallidin"/>
    <property type="match status" value="1"/>
</dbReference>
<keyword evidence="5" id="KW-1185">Reference proteome</keyword>
<dbReference type="GO" id="GO:0031083">
    <property type="term" value="C:BLOC-1 complex"/>
    <property type="evidence" value="ECO:0007669"/>
    <property type="project" value="InterPro"/>
</dbReference>
<dbReference type="GO" id="GO:0099078">
    <property type="term" value="C:BORC complex"/>
    <property type="evidence" value="ECO:0007669"/>
    <property type="project" value="TreeGrafter"/>
</dbReference>
<evidence type="ECO:0000256" key="2">
    <source>
        <dbReference type="ARBA" id="ARBA00023054"/>
    </source>
</evidence>
<accession>A0A9Q1C647</accession>
<dbReference type="Proteomes" id="UP001152320">
    <property type="component" value="Chromosome 7"/>
</dbReference>
<dbReference type="InterPro" id="IPR028119">
    <property type="entry name" value="Snapin/Pallidin/Snn1"/>
</dbReference>
<evidence type="ECO:0000256" key="3">
    <source>
        <dbReference type="ARBA" id="ARBA00033330"/>
    </source>
</evidence>
<evidence type="ECO:0000313" key="4">
    <source>
        <dbReference type="EMBL" id="KAJ8038885.1"/>
    </source>
</evidence>
<protein>
    <recommendedName>
        <fullName evidence="3">Biogenesis of lysosome-related organelles complex 1 subunit 7</fullName>
    </recommendedName>
</protein>
<gene>
    <name evidence="4" type="ORF">HOLleu_16443</name>
</gene>
<dbReference type="GO" id="GO:0007040">
    <property type="term" value="P:lysosome organization"/>
    <property type="evidence" value="ECO:0007669"/>
    <property type="project" value="TreeGrafter"/>
</dbReference>
<dbReference type="OrthoDB" id="5399166at2759"/>
<dbReference type="InterPro" id="IPR017246">
    <property type="entry name" value="Snapin"/>
</dbReference>
<dbReference type="PANTHER" id="PTHR31305">
    <property type="entry name" value="SNARE-ASSOCIATED PROTEIN SNAPIN"/>
    <property type="match status" value="1"/>
</dbReference>
<organism evidence="4 5">
    <name type="scientific">Holothuria leucospilota</name>
    <name type="common">Black long sea cucumber</name>
    <name type="synonym">Mertensiothuria leucospilota</name>
    <dbReference type="NCBI Taxonomy" id="206669"/>
    <lineage>
        <taxon>Eukaryota</taxon>
        <taxon>Metazoa</taxon>
        <taxon>Echinodermata</taxon>
        <taxon>Eleutherozoa</taxon>
        <taxon>Echinozoa</taxon>
        <taxon>Holothuroidea</taxon>
        <taxon>Aspidochirotacea</taxon>
        <taxon>Aspidochirotida</taxon>
        <taxon>Holothuriidae</taxon>
        <taxon>Holothuria</taxon>
    </lineage>
</organism>
<name>A0A9Q1C647_HOLLE</name>
<comment type="similarity">
    <text evidence="1">Belongs to the SNAPIN family.</text>
</comment>
<dbReference type="GO" id="GO:2000300">
    <property type="term" value="P:regulation of synaptic vesicle exocytosis"/>
    <property type="evidence" value="ECO:0007669"/>
    <property type="project" value="TreeGrafter"/>
</dbReference>
<dbReference type="GO" id="GO:0032418">
    <property type="term" value="P:lysosome localization"/>
    <property type="evidence" value="ECO:0007669"/>
    <property type="project" value="TreeGrafter"/>
</dbReference>
<dbReference type="GO" id="GO:0000149">
    <property type="term" value="F:SNARE binding"/>
    <property type="evidence" value="ECO:0007669"/>
    <property type="project" value="TreeGrafter"/>
</dbReference>
<dbReference type="GO" id="GO:0008333">
    <property type="term" value="P:endosome to lysosome transport"/>
    <property type="evidence" value="ECO:0007669"/>
    <property type="project" value="TreeGrafter"/>
</dbReference>
<reference evidence="4" key="1">
    <citation type="submission" date="2021-10" db="EMBL/GenBank/DDBJ databases">
        <title>Tropical sea cucumber genome reveals ecological adaptation and Cuvierian tubules defense mechanism.</title>
        <authorList>
            <person name="Chen T."/>
        </authorList>
    </citation>
    <scope>NUCLEOTIDE SEQUENCE</scope>
    <source>
        <strain evidence="4">Nanhai2018</strain>
        <tissue evidence="4">Muscle</tissue>
    </source>
</reference>
<sequence>MVTVQRDVALTVSGIKTFVNILYVVFKSVTVSKMSTNSRDAMAAGMIEVLRPVVEEVDERVRLVRESQYELRQQIDELDEILKKLSQEKDSPVELDTYVKKLSRSKMKISVINTIVQNAQERLGRLHSQISKETAKRKSLIDPPSSESLRK</sequence>
<keyword evidence="2" id="KW-0175">Coiled coil</keyword>
<comment type="caution">
    <text evidence="4">The sequence shown here is derived from an EMBL/GenBank/DDBJ whole genome shotgun (WGS) entry which is preliminary data.</text>
</comment>
<proteinExistence type="inferred from homology"/>
<dbReference type="PANTHER" id="PTHR31305:SF2">
    <property type="entry name" value="SNARE-ASSOCIATED PROTEIN SNAPIN"/>
    <property type="match status" value="1"/>
</dbReference>
<dbReference type="EMBL" id="JAIZAY010000007">
    <property type="protein sequence ID" value="KAJ8038885.1"/>
    <property type="molecule type" value="Genomic_DNA"/>
</dbReference>
<evidence type="ECO:0000256" key="1">
    <source>
        <dbReference type="ARBA" id="ARBA00006111"/>
    </source>
</evidence>
<dbReference type="GO" id="GO:0016079">
    <property type="term" value="P:synaptic vesicle exocytosis"/>
    <property type="evidence" value="ECO:0007669"/>
    <property type="project" value="TreeGrafter"/>
</dbReference>
<dbReference type="AlphaFoldDB" id="A0A9Q1C647"/>